<dbReference type="InterPro" id="IPR008271">
    <property type="entry name" value="Ser/Thr_kinase_AS"/>
</dbReference>
<dbReference type="GO" id="GO:0016020">
    <property type="term" value="C:membrane"/>
    <property type="evidence" value="ECO:0007669"/>
    <property type="project" value="UniProtKB-SubCell"/>
</dbReference>
<evidence type="ECO:0000256" key="9">
    <source>
        <dbReference type="ARBA" id="ARBA00022777"/>
    </source>
</evidence>
<dbReference type="Proteomes" id="UP000239649">
    <property type="component" value="Unassembled WGS sequence"/>
</dbReference>
<evidence type="ECO:0000256" key="3">
    <source>
        <dbReference type="ARBA" id="ARBA00022527"/>
    </source>
</evidence>
<dbReference type="PROSITE" id="PS50011">
    <property type="entry name" value="PROTEIN_KINASE_DOM"/>
    <property type="match status" value="1"/>
</dbReference>
<evidence type="ECO:0000313" key="18">
    <source>
        <dbReference type="Proteomes" id="UP000239649"/>
    </source>
</evidence>
<feature type="region of interest" description="Disordered" evidence="14">
    <location>
        <begin position="568"/>
        <end position="598"/>
    </location>
</feature>
<reference evidence="17 18" key="1">
    <citation type="journal article" date="2018" name="Plant J.">
        <title>Genome sequences of Chlorella sorokiniana UTEX 1602 and Micractinium conductrix SAG 241.80: implications to maltose excretion by a green alga.</title>
        <authorList>
            <person name="Arriola M.B."/>
            <person name="Velmurugan N."/>
            <person name="Zhang Y."/>
            <person name="Plunkett M.H."/>
            <person name="Hondzo H."/>
            <person name="Barney B.M."/>
        </authorList>
    </citation>
    <scope>NUCLEOTIDE SEQUENCE [LARGE SCALE GENOMIC DNA]</scope>
    <source>
        <strain evidence="17 18">SAG 241.80</strain>
    </source>
</reference>
<dbReference type="EMBL" id="LHPF02000017">
    <property type="protein sequence ID" value="PSC70863.1"/>
    <property type="molecule type" value="Genomic_DNA"/>
</dbReference>
<feature type="compositionally biased region" description="Basic residues" evidence="14">
    <location>
        <begin position="1068"/>
        <end position="1077"/>
    </location>
</feature>
<dbReference type="SUPFAM" id="SSF56112">
    <property type="entry name" value="Protein kinase-like (PK-like)"/>
    <property type="match status" value="1"/>
</dbReference>
<dbReference type="STRING" id="554055.A0A2P6V9U2"/>
<evidence type="ECO:0000256" key="14">
    <source>
        <dbReference type="SAM" id="MobiDB-lite"/>
    </source>
</evidence>
<name>A0A2P6V9U2_9CHLO</name>
<dbReference type="AlphaFoldDB" id="A0A2P6V9U2"/>
<dbReference type="Gene3D" id="3.30.200.20">
    <property type="entry name" value="Phosphorylase Kinase, domain 1"/>
    <property type="match status" value="1"/>
</dbReference>
<keyword evidence="6" id="KW-0732">Signal</keyword>
<keyword evidence="12" id="KW-0325">Glycoprotein</keyword>
<keyword evidence="9" id="KW-0418">Kinase</keyword>
<evidence type="ECO:0000259" key="16">
    <source>
        <dbReference type="PROSITE" id="PS50011"/>
    </source>
</evidence>
<feature type="compositionally biased region" description="Low complexity" evidence="14">
    <location>
        <begin position="1032"/>
        <end position="1045"/>
    </location>
</feature>
<evidence type="ECO:0000256" key="13">
    <source>
        <dbReference type="PROSITE-ProRule" id="PRU10141"/>
    </source>
</evidence>
<evidence type="ECO:0000256" key="11">
    <source>
        <dbReference type="ARBA" id="ARBA00023136"/>
    </source>
</evidence>
<keyword evidence="18" id="KW-1185">Reference proteome</keyword>
<dbReference type="SMART" id="SM00220">
    <property type="entry name" value="S_TKc"/>
    <property type="match status" value="1"/>
</dbReference>
<feature type="region of interest" description="Disordered" evidence="14">
    <location>
        <begin position="511"/>
        <end position="550"/>
    </location>
</feature>
<keyword evidence="3" id="KW-0723">Serine/threonine-protein kinase</keyword>
<dbReference type="Gene3D" id="1.10.510.10">
    <property type="entry name" value="Transferase(Phosphotransferase) domain 1"/>
    <property type="match status" value="1"/>
</dbReference>
<accession>A0A2P6V9U2</accession>
<keyword evidence="7" id="KW-0677">Repeat</keyword>
<dbReference type="SUPFAM" id="SSF52058">
    <property type="entry name" value="L domain-like"/>
    <property type="match status" value="1"/>
</dbReference>
<keyword evidence="15" id="KW-0812">Transmembrane</keyword>
<evidence type="ECO:0000256" key="12">
    <source>
        <dbReference type="ARBA" id="ARBA00023180"/>
    </source>
</evidence>
<comment type="caution">
    <text evidence="17">The sequence shown here is derived from an EMBL/GenBank/DDBJ whole genome shotgun (WGS) entry which is preliminary data.</text>
</comment>
<dbReference type="Pfam" id="PF14159">
    <property type="entry name" value="CAAD"/>
    <property type="match status" value="1"/>
</dbReference>
<dbReference type="GO" id="GO:0004674">
    <property type="term" value="F:protein serine/threonine kinase activity"/>
    <property type="evidence" value="ECO:0007669"/>
    <property type="project" value="UniProtKB-KW"/>
</dbReference>
<evidence type="ECO:0000256" key="10">
    <source>
        <dbReference type="ARBA" id="ARBA00022840"/>
    </source>
</evidence>
<evidence type="ECO:0000256" key="2">
    <source>
        <dbReference type="ARBA" id="ARBA00004430"/>
    </source>
</evidence>
<feature type="transmembrane region" description="Helical" evidence="15">
    <location>
        <begin position="119"/>
        <end position="140"/>
    </location>
</feature>
<keyword evidence="10 13" id="KW-0067">ATP-binding</keyword>
<evidence type="ECO:0000256" key="4">
    <source>
        <dbReference type="ARBA" id="ARBA00022614"/>
    </source>
</evidence>
<sequence length="1077" mass="112781">MIATAATLRLAPARPVTAATRRPARRAALRAVAFRTDSDEKDVAAPALSTDAAKDLLAAKSAEAGSVLQAKVEDATAWAAAKWEASDNKPGIVATGFAALLAIYVTSGVLSTIDRLPLIHSMFELLGLGVTVWFAYRYFFVPGEKESMASEVKAFAADLGIELAFALLALALALQPAACQRSTRLKPLVPARTEPDVRAALLKQKDAISNWQSFQEANQIKGWDNSTAICEWGGVSCADRSDPLQGFALRFTCKFDPSDNSTAFCYDGKGGLADELACIEAVTAIEFRRQLLDGTLPAVWGMDGAFPNLTVLSLEYNSLQGPLPKSWSNPKAFASLRKLDLGNNKLFGPLPDGWGRPEAFDGLKDLKLHSNFLSGTLPVGWLEGFGSLEDLDLAYNKLVASIPDLWGDPASDRLRYINISSNPGLCGAPPQPAIPEEPNYDLLACGLDNPQNTCLRPCQAPASGSSLPVAIIIGGVLGGLALLVALAAVSFLALRPGRGWLRHGRATVPDLEQPHAGLHGGSSKGSLEPGFTKPGSSRGTPSPATLSPASTGLGDALAVAAAAGTAAAALQPPDSPIARRADSGHTLSPLSSATPSASDPVLQYIDSHLTALREAAAANASLAPPGAAPAAGQQPRAGGGLQPRGSADQHLSPGPSWHSTASGHLSPEVQQWEAQWEDLKLENLIGKGAFGLVYKATWHETLVACKLLLTVDECSSDSFILPQDVLQELQAEAAMLCRMRHPNIVTFMGLCPLPPCLITEYCSRGSLYDLLRSATQDDALAAELTWPRRVHMALDAATGLLYLHARNILHRDVKSPNLLVDSHWHVKVADFNLSKLLQQHPHVSSISSSIPTNPIWAAPEVVSGGRPSAESDVFSFALVMFELLTWQLPWGAGEGLRPFQVVFKIMSQQRPDVPPVEELPGQDRDRMAAGVEPYCQLMRECWAESPAERPTFADIVPRLRDMLKGMARTGSAAALGRNSANSTTAGLGRCSAGSAAALGSGGSAAPLGSGGASALGSGNAAALGVGAGNGGAAQQPALGSGAAAPLGGGAGNGGAAQQPPPPLPSPKHQLKPRKNSN</sequence>
<dbReference type="InterPro" id="IPR032675">
    <property type="entry name" value="LRR_dom_sf"/>
</dbReference>
<dbReference type="CDD" id="cd13999">
    <property type="entry name" value="STKc_MAP3K-like"/>
    <property type="match status" value="1"/>
</dbReference>
<dbReference type="Pfam" id="PF07714">
    <property type="entry name" value="PK_Tyr_Ser-Thr"/>
    <property type="match status" value="1"/>
</dbReference>
<dbReference type="InterPro" id="IPR011009">
    <property type="entry name" value="Kinase-like_dom_sf"/>
</dbReference>
<feature type="domain" description="Protein kinase" evidence="16">
    <location>
        <begin position="679"/>
        <end position="963"/>
    </location>
</feature>
<dbReference type="InterPro" id="IPR001245">
    <property type="entry name" value="Ser-Thr/Tyr_kinase_cat_dom"/>
</dbReference>
<dbReference type="OrthoDB" id="547522at2759"/>
<organism evidence="17 18">
    <name type="scientific">Micractinium conductrix</name>
    <dbReference type="NCBI Taxonomy" id="554055"/>
    <lineage>
        <taxon>Eukaryota</taxon>
        <taxon>Viridiplantae</taxon>
        <taxon>Chlorophyta</taxon>
        <taxon>core chlorophytes</taxon>
        <taxon>Trebouxiophyceae</taxon>
        <taxon>Chlorellales</taxon>
        <taxon>Chlorellaceae</taxon>
        <taxon>Chlorella clade</taxon>
        <taxon>Micractinium</taxon>
    </lineage>
</organism>
<protein>
    <submittedName>
        <fullName evidence="17">Serine threonine-kinase CTR1</fullName>
    </submittedName>
</protein>
<keyword evidence="11 15" id="KW-0472">Membrane</keyword>
<evidence type="ECO:0000313" key="17">
    <source>
        <dbReference type="EMBL" id="PSC70863.1"/>
    </source>
</evidence>
<comment type="subcellular location">
    <subcellularLocation>
        <location evidence="2">Cytoplasm</location>
        <location evidence="2">Cytoskeleton</location>
        <location evidence="2">Cilium axoneme</location>
    </subcellularLocation>
    <subcellularLocation>
        <location evidence="1">Membrane</location>
        <topology evidence="1">Multi-pass membrane protein</topology>
    </subcellularLocation>
</comment>
<evidence type="ECO:0000256" key="8">
    <source>
        <dbReference type="ARBA" id="ARBA00022741"/>
    </source>
</evidence>
<keyword evidence="15" id="KW-1133">Transmembrane helix</keyword>
<feature type="region of interest" description="Disordered" evidence="14">
    <location>
        <begin position="1025"/>
        <end position="1077"/>
    </location>
</feature>
<dbReference type="PROSITE" id="PS00107">
    <property type="entry name" value="PROTEIN_KINASE_ATP"/>
    <property type="match status" value="1"/>
</dbReference>
<dbReference type="GO" id="GO:0005930">
    <property type="term" value="C:axoneme"/>
    <property type="evidence" value="ECO:0007669"/>
    <property type="project" value="UniProtKB-SubCell"/>
</dbReference>
<keyword evidence="5" id="KW-0808">Transferase</keyword>
<evidence type="ECO:0000256" key="6">
    <source>
        <dbReference type="ARBA" id="ARBA00022729"/>
    </source>
</evidence>
<feature type="transmembrane region" description="Helical" evidence="15">
    <location>
        <begin position="92"/>
        <end position="113"/>
    </location>
</feature>
<keyword evidence="8 13" id="KW-0547">Nucleotide-binding</keyword>
<dbReference type="InterPro" id="IPR000719">
    <property type="entry name" value="Prot_kinase_dom"/>
</dbReference>
<feature type="region of interest" description="Disordered" evidence="14">
    <location>
        <begin position="623"/>
        <end position="664"/>
    </location>
</feature>
<dbReference type="InterPro" id="IPR025564">
    <property type="entry name" value="CAAD_dom"/>
</dbReference>
<dbReference type="PROSITE" id="PS00108">
    <property type="entry name" value="PROTEIN_KINASE_ST"/>
    <property type="match status" value="1"/>
</dbReference>
<evidence type="ECO:0000256" key="1">
    <source>
        <dbReference type="ARBA" id="ARBA00004141"/>
    </source>
</evidence>
<evidence type="ECO:0000256" key="15">
    <source>
        <dbReference type="SAM" id="Phobius"/>
    </source>
</evidence>
<proteinExistence type="predicted"/>
<dbReference type="InterPro" id="IPR001611">
    <property type="entry name" value="Leu-rich_rpt"/>
</dbReference>
<feature type="transmembrane region" description="Helical" evidence="15">
    <location>
        <begin position="152"/>
        <end position="174"/>
    </location>
</feature>
<dbReference type="Pfam" id="PF00560">
    <property type="entry name" value="LRR_1"/>
    <property type="match status" value="2"/>
</dbReference>
<feature type="binding site" evidence="13">
    <location>
        <position position="706"/>
    </location>
    <ligand>
        <name>ATP</name>
        <dbReference type="ChEBI" id="CHEBI:30616"/>
    </ligand>
</feature>
<feature type="transmembrane region" description="Helical" evidence="15">
    <location>
        <begin position="467"/>
        <end position="494"/>
    </location>
</feature>
<feature type="compositionally biased region" description="Polar residues" evidence="14">
    <location>
        <begin position="534"/>
        <end position="550"/>
    </location>
</feature>
<dbReference type="Gene3D" id="3.80.10.10">
    <property type="entry name" value="Ribonuclease Inhibitor"/>
    <property type="match status" value="1"/>
</dbReference>
<keyword evidence="4" id="KW-0433">Leucine-rich repeat</keyword>
<gene>
    <name evidence="17" type="ORF">C2E20_5741</name>
</gene>
<dbReference type="PANTHER" id="PTHR45974">
    <property type="entry name" value="RECEPTOR-LIKE PROTEIN 55"/>
    <property type="match status" value="1"/>
</dbReference>
<feature type="compositionally biased region" description="Low complexity" evidence="14">
    <location>
        <begin position="586"/>
        <end position="598"/>
    </location>
</feature>
<dbReference type="InterPro" id="IPR017441">
    <property type="entry name" value="Protein_kinase_ATP_BS"/>
</dbReference>
<feature type="compositionally biased region" description="Low complexity" evidence="14">
    <location>
        <begin position="623"/>
        <end position="636"/>
    </location>
</feature>
<evidence type="ECO:0000256" key="5">
    <source>
        <dbReference type="ARBA" id="ARBA00022679"/>
    </source>
</evidence>
<dbReference type="GO" id="GO:0005524">
    <property type="term" value="F:ATP binding"/>
    <property type="evidence" value="ECO:0007669"/>
    <property type="project" value="UniProtKB-UniRule"/>
</dbReference>
<evidence type="ECO:0000256" key="7">
    <source>
        <dbReference type="ARBA" id="ARBA00022737"/>
    </source>
</evidence>